<dbReference type="PROSITE" id="PS50110">
    <property type="entry name" value="RESPONSE_REGULATORY"/>
    <property type="match status" value="1"/>
</dbReference>
<dbReference type="InterPro" id="IPR036388">
    <property type="entry name" value="WH-like_DNA-bd_sf"/>
</dbReference>
<dbReference type="SMART" id="SM00862">
    <property type="entry name" value="Trans_reg_C"/>
    <property type="match status" value="1"/>
</dbReference>
<evidence type="ECO:0000256" key="5">
    <source>
        <dbReference type="ARBA" id="ARBA00023163"/>
    </source>
</evidence>
<gene>
    <name evidence="10" type="ORF">COX22_00285</name>
</gene>
<name>A0A2G9ZM06_9BACT</name>
<dbReference type="GO" id="GO:0005829">
    <property type="term" value="C:cytosol"/>
    <property type="evidence" value="ECO:0007669"/>
    <property type="project" value="TreeGrafter"/>
</dbReference>
<dbReference type="Pfam" id="PF00486">
    <property type="entry name" value="Trans_reg_C"/>
    <property type="match status" value="1"/>
</dbReference>
<dbReference type="GO" id="GO:0032993">
    <property type="term" value="C:protein-DNA complex"/>
    <property type="evidence" value="ECO:0007669"/>
    <property type="project" value="TreeGrafter"/>
</dbReference>
<dbReference type="FunFam" id="3.40.50.2300:FF:000001">
    <property type="entry name" value="DNA-binding response regulator PhoB"/>
    <property type="match status" value="1"/>
</dbReference>
<dbReference type="GO" id="GO:0006355">
    <property type="term" value="P:regulation of DNA-templated transcription"/>
    <property type="evidence" value="ECO:0007669"/>
    <property type="project" value="InterPro"/>
</dbReference>
<keyword evidence="1 6" id="KW-0597">Phosphoprotein</keyword>
<dbReference type="PANTHER" id="PTHR48111:SF22">
    <property type="entry name" value="REGULATOR OF RPOS"/>
    <property type="match status" value="1"/>
</dbReference>
<dbReference type="CDD" id="cd19935">
    <property type="entry name" value="REC_OmpR_CusR-like"/>
    <property type="match status" value="1"/>
</dbReference>
<evidence type="ECO:0000313" key="10">
    <source>
        <dbReference type="EMBL" id="PIP34197.1"/>
    </source>
</evidence>
<comment type="caution">
    <text evidence="10">The sequence shown here is derived from an EMBL/GenBank/DDBJ whole genome shotgun (WGS) entry which is preliminary data.</text>
</comment>
<evidence type="ECO:0000313" key="11">
    <source>
        <dbReference type="Proteomes" id="UP000230729"/>
    </source>
</evidence>
<dbReference type="Gene3D" id="1.10.10.10">
    <property type="entry name" value="Winged helix-like DNA-binding domain superfamily/Winged helix DNA-binding domain"/>
    <property type="match status" value="1"/>
</dbReference>
<dbReference type="PROSITE" id="PS51755">
    <property type="entry name" value="OMPR_PHOB"/>
    <property type="match status" value="1"/>
</dbReference>
<reference evidence="10 11" key="1">
    <citation type="submission" date="2017-09" db="EMBL/GenBank/DDBJ databases">
        <title>Depth-based differentiation of microbial function through sediment-hosted aquifers and enrichment of novel symbionts in the deep terrestrial subsurface.</title>
        <authorList>
            <person name="Probst A.J."/>
            <person name="Ladd B."/>
            <person name="Jarett J.K."/>
            <person name="Geller-Mcgrath D.E."/>
            <person name="Sieber C.M."/>
            <person name="Emerson J.B."/>
            <person name="Anantharaman K."/>
            <person name="Thomas B.C."/>
            <person name="Malmstrom R."/>
            <person name="Stieglmeier M."/>
            <person name="Klingl A."/>
            <person name="Woyke T."/>
            <person name="Ryan C.M."/>
            <person name="Banfield J.F."/>
        </authorList>
    </citation>
    <scope>NUCLEOTIDE SEQUENCE [LARGE SCALE GENOMIC DNA]</scope>
    <source>
        <strain evidence="10">CG23_combo_of_CG06-09_8_20_14_all_49_15</strain>
    </source>
</reference>
<evidence type="ECO:0000256" key="1">
    <source>
        <dbReference type="ARBA" id="ARBA00022553"/>
    </source>
</evidence>
<dbReference type="InterPro" id="IPR011006">
    <property type="entry name" value="CheY-like_superfamily"/>
</dbReference>
<proteinExistence type="predicted"/>
<accession>A0A2G9ZM06</accession>
<feature type="modified residue" description="4-aspartylphosphate" evidence="6">
    <location>
        <position position="51"/>
    </location>
</feature>
<dbReference type="InterPro" id="IPR001789">
    <property type="entry name" value="Sig_transdc_resp-reg_receiver"/>
</dbReference>
<evidence type="ECO:0000256" key="2">
    <source>
        <dbReference type="ARBA" id="ARBA00023012"/>
    </source>
</evidence>
<dbReference type="Pfam" id="PF00072">
    <property type="entry name" value="Response_reg"/>
    <property type="match status" value="1"/>
</dbReference>
<protein>
    <submittedName>
        <fullName evidence="10">DNA-binding response regulator</fullName>
    </submittedName>
</protein>
<evidence type="ECO:0000256" key="3">
    <source>
        <dbReference type="ARBA" id="ARBA00023015"/>
    </source>
</evidence>
<dbReference type="CDD" id="cd00383">
    <property type="entry name" value="trans_reg_C"/>
    <property type="match status" value="1"/>
</dbReference>
<dbReference type="PANTHER" id="PTHR48111">
    <property type="entry name" value="REGULATOR OF RPOS"/>
    <property type="match status" value="1"/>
</dbReference>
<dbReference type="GO" id="GO:0000156">
    <property type="term" value="F:phosphorelay response regulator activity"/>
    <property type="evidence" value="ECO:0007669"/>
    <property type="project" value="TreeGrafter"/>
</dbReference>
<feature type="DNA-binding region" description="OmpR/PhoB-type" evidence="7">
    <location>
        <begin position="124"/>
        <end position="222"/>
    </location>
</feature>
<dbReference type="SMART" id="SM00448">
    <property type="entry name" value="REC"/>
    <property type="match status" value="1"/>
</dbReference>
<dbReference type="InterPro" id="IPR039420">
    <property type="entry name" value="WalR-like"/>
</dbReference>
<keyword evidence="5" id="KW-0804">Transcription</keyword>
<dbReference type="InterPro" id="IPR001867">
    <property type="entry name" value="OmpR/PhoB-type_DNA-bd"/>
</dbReference>
<evidence type="ECO:0000259" key="9">
    <source>
        <dbReference type="PROSITE" id="PS51755"/>
    </source>
</evidence>
<evidence type="ECO:0000256" key="6">
    <source>
        <dbReference type="PROSITE-ProRule" id="PRU00169"/>
    </source>
</evidence>
<feature type="domain" description="OmpR/PhoB-type" evidence="9">
    <location>
        <begin position="124"/>
        <end position="222"/>
    </location>
</feature>
<dbReference type="AlphaFoldDB" id="A0A2G9ZM06"/>
<evidence type="ECO:0000259" key="8">
    <source>
        <dbReference type="PROSITE" id="PS50110"/>
    </source>
</evidence>
<keyword evidence="4 7" id="KW-0238">DNA-binding</keyword>
<keyword evidence="2" id="KW-0902">Two-component regulatory system</keyword>
<dbReference type="EMBL" id="PCSD01000004">
    <property type="protein sequence ID" value="PIP34197.1"/>
    <property type="molecule type" value="Genomic_DNA"/>
</dbReference>
<dbReference type="FunFam" id="1.10.10.10:FF:000005">
    <property type="entry name" value="Two-component system response regulator"/>
    <property type="match status" value="1"/>
</dbReference>
<dbReference type="Gene3D" id="3.40.50.2300">
    <property type="match status" value="1"/>
</dbReference>
<organism evidence="10 11">
    <name type="scientific">Candidatus Falkowbacteria bacterium CG23_combo_of_CG06-09_8_20_14_all_49_15</name>
    <dbReference type="NCBI Taxonomy" id="1974572"/>
    <lineage>
        <taxon>Bacteria</taxon>
        <taxon>Candidatus Falkowiibacteriota</taxon>
    </lineage>
</organism>
<dbReference type="Proteomes" id="UP000230729">
    <property type="component" value="Unassembled WGS sequence"/>
</dbReference>
<feature type="domain" description="Response regulatory" evidence="8">
    <location>
        <begin position="2"/>
        <end position="116"/>
    </location>
</feature>
<dbReference type="GO" id="GO:0000976">
    <property type="term" value="F:transcription cis-regulatory region binding"/>
    <property type="evidence" value="ECO:0007669"/>
    <property type="project" value="TreeGrafter"/>
</dbReference>
<keyword evidence="3" id="KW-0805">Transcription regulation</keyword>
<sequence length="239" mass="27526">MTILVVEDEIKIVRFIKKGLEMEHYTVEAAYDGEEALAKAEVNNYDLIILDVMLPKLDGITVCQRLRAAKVETPIIILTARDTVDDRIKGLDAGADDYLQKPFAFGELVARIRALLRREKTVKATKLQLADLILDPATHEIRRGGKEIRLSSKEYRLLDYMMRRPGQVCTRTMIGEHIWGYNFTEDSNVIDVYISYLRRKVDQGFANKLIHTIRDVGYKIQDKSPAKNFPRPERKNYPN</sequence>
<dbReference type="Gene3D" id="6.10.250.690">
    <property type="match status" value="1"/>
</dbReference>
<evidence type="ECO:0000256" key="4">
    <source>
        <dbReference type="ARBA" id="ARBA00023125"/>
    </source>
</evidence>
<evidence type="ECO:0000256" key="7">
    <source>
        <dbReference type="PROSITE-ProRule" id="PRU01091"/>
    </source>
</evidence>
<dbReference type="SUPFAM" id="SSF52172">
    <property type="entry name" value="CheY-like"/>
    <property type="match status" value="1"/>
</dbReference>